<dbReference type="PROSITE" id="PS51900">
    <property type="entry name" value="CB"/>
    <property type="match status" value="1"/>
</dbReference>
<evidence type="ECO:0000256" key="7">
    <source>
        <dbReference type="ARBA" id="ARBA00023172"/>
    </source>
</evidence>
<keyword evidence="8" id="KW-0131">Cell cycle</keyword>
<evidence type="ECO:0000256" key="5">
    <source>
        <dbReference type="ARBA" id="ARBA00022908"/>
    </source>
</evidence>
<evidence type="ECO:0000256" key="4">
    <source>
        <dbReference type="ARBA" id="ARBA00022829"/>
    </source>
</evidence>
<keyword evidence="6 9" id="KW-0238">DNA-binding</keyword>
<evidence type="ECO:0000259" key="12">
    <source>
        <dbReference type="PROSITE" id="PS51900"/>
    </source>
</evidence>
<dbReference type="PANTHER" id="PTHR30349">
    <property type="entry name" value="PHAGE INTEGRASE-RELATED"/>
    <property type="match status" value="1"/>
</dbReference>
<sequence>MTANGCTAKRRGRPPGSKAEVAAPHALLRLHHFSFLRALAEGVGLRSAWERYMTFAGGPDDERHFAAQLRRLRRQVAEAARAHGLQDIAAEALSDPAPGPVTGSLPGLEDWVAQCCTESGLDAEDRTPAEWLQAYQDEFGLDTAALPQPALATALALPRSARLAALNRLAAALSAPPALADALSQWLAPALAASLRSAGLLTLRDLVDFANVHGARWFRLVRGLGEVRARRLLAWLQPLAAALEHPLRETALQPAQQLALARGRALATVQDRRLGIVPLERLAVPPELDGRGGTFRLSTPNVLGAQTDLEAIEGWLRRYAMSPRTHASYAREAERFYLWCLCVRRKPLSSVTEEDLHAYRAFVANPPGDWLQPRQESRDSEHWRPFRGPLSPLSQRHALTVVASLLGALMKAGYLGASAAAGVTPHLKLPRPGIDVRRSFDEAQWRWLMACWERLYGEAGAAGGLADLGSDAKPARARSLRRLRLVLELGATTGLRLIELCTARLSGLRREVFDGQALWMLDVLGKGHRRRSVPIYDDIKLLIDRHQADMEAAGIGHEPGAPLRTLLTPAGSAAIAGDPTADQDGVAERPLRPLIGALRPAVPRWRLDDAGVPVLDASRQADRWGALEPSALYQSLKRLLRHAGEHAHEAEPALDGTAFNAASTHWLRHFFANNAAADGVLPVALMGAMGHADLKTTSLYTRPEQQFMVRELAKVRRRGTG</sequence>
<evidence type="ECO:0000256" key="10">
    <source>
        <dbReference type="SAM" id="MobiDB-lite"/>
    </source>
</evidence>
<feature type="region of interest" description="Disordered" evidence="10">
    <location>
        <begin position="1"/>
        <end position="20"/>
    </location>
</feature>
<keyword evidence="2" id="KW-0963">Cytoplasm</keyword>
<dbReference type="InterPro" id="IPR011010">
    <property type="entry name" value="DNA_brk_join_enz"/>
</dbReference>
<dbReference type="Proteomes" id="UP001293718">
    <property type="component" value="Unassembled WGS sequence"/>
</dbReference>
<keyword evidence="4" id="KW-0159">Chromosome partition</keyword>
<dbReference type="PANTHER" id="PTHR30349:SF77">
    <property type="entry name" value="TYROSINE RECOMBINASE XERC"/>
    <property type="match status" value="1"/>
</dbReference>
<keyword evidence="5" id="KW-0229">DNA integration</keyword>
<dbReference type="RefSeq" id="WP_322465510.1">
    <property type="nucleotide sequence ID" value="NZ_JAXOJX010000014.1"/>
</dbReference>
<keyword evidence="7" id="KW-0233">DNA recombination</keyword>
<dbReference type="PROSITE" id="PS51898">
    <property type="entry name" value="TYR_RECOMBINASE"/>
    <property type="match status" value="1"/>
</dbReference>
<evidence type="ECO:0000256" key="1">
    <source>
        <dbReference type="ARBA" id="ARBA00004496"/>
    </source>
</evidence>
<gene>
    <name evidence="13" type="ORF">SM757_11055</name>
</gene>
<feature type="domain" description="Tyr recombinase" evidence="11">
    <location>
        <begin position="450"/>
        <end position="714"/>
    </location>
</feature>
<dbReference type="Pfam" id="PF12482">
    <property type="entry name" value="DUF3701"/>
    <property type="match status" value="1"/>
</dbReference>
<evidence type="ECO:0000259" key="11">
    <source>
        <dbReference type="PROSITE" id="PS51898"/>
    </source>
</evidence>
<evidence type="ECO:0000256" key="9">
    <source>
        <dbReference type="PROSITE-ProRule" id="PRU01248"/>
    </source>
</evidence>
<evidence type="ECO:0000313" key="13">
    <source>
        <dbReference type="EMBL" id="MDZ5457108.1"/>
    </source>
</evidence>
<dbReference type="SUPFAM" id="SSF56349">
    <property type="entry name" value="DNA breaking-rejoining enzymes"/>
    <property type="match status" value="2"/>
</dbReference>
<evidence type="ECO:0000256" key="8">
    <source>
        <dbReference type="ARBA" id="ARBA00023306"/>
    </source>
</evidence>
<feature type="domain" description="Core-binding (CB)" evidence="12">
    <location>
        <begin position="306"/>
        <end position="410"/>
    </location>
</feature>
<evidence type="ECO:0000256" key="6">
    <source>
        <dbReference type="ARBA" id="ARBA00023125"/>
    </source>
</evidence>
<organism evidence="13 14">
    <name type="scientific">Azohydromonas lata</name>
    <dbReference type="NCBI Taxonomy" id="45677"/>
    <lineage>
        <taxon>Bacteria</taxon>
        <taxon>Pseudomonadati</taxon>
        <taxon>Pseudomonadota</taxon>
        <taxon>Betaproteobacteria</taxon>
        <taxon>Burkholderiales</taxon>
        <taxon>Sphaerotilaceae</taxon>
        <taxon>Azohydromonas</taxon>
    </lineage>
</organism>
<dbReference type="InterPro" id="IPR002104">
    <property type="entry name" value="Integrase_catalytic"/>
</dbReference>
<accession>A0ABU5IDA8</accession>
<protein>
    <submittedName>
        <fullName evidence="13">Phage integrase family protein</fullName>
    </submittedName>
</protein>
<name>A0ABU5IDA8_9BURK</name>
<dbReference type="InterPro" id="IPR010998">
    <property type="entry name" value="Integrase_recombinase_N"/>
</dbReference>
<evidence type="ECO:0000256" key="2">
    <source>
        <dbReference type="ARBA" id="ARBA00022490"/>
    </source>
</evidence>
<dbReference type="InterPro" id="IPR044068">
    <property type="entry name" value="CB"/>
</dbReference>
<dbReference type="EMBL" id="JAXOJX010000014">
    <property type="protein sequence ID" value="MDZ5457108.1"/>
    <property type="molecule type" value="Genomic_DNA"/>
</dbReference>
<keyword evidence="14" id="KW-1185">Reference proteome</keyword>
<dbReference type="CDD" id="cd00397">
    <property type="entry name" value="DNA_BRE_C"/>
    <property type="match status" value="1"/>
</dbReference>
<comment type="subcellular location">
    <subcellularLocation>
        <location evidence="1">Cytoplasm</location>
    </subcellularLocation>
</comment>
<dbReference type="Gene3D" id="1.10.443.10">
    <property type="entry name" value="Intergrase catalytic core"/>
    <property type="match status" value="1"/>
</dbReference>
<evidence type="ECO:0000313" key="14">
    <source>
        <dbReference type="Proteomes" id="UP001293718"/>
    </source>
</evidence>
<dbReference type="InterPro" id="IPR022169">
    <property type="entry name" value="DUF3701"/>
</dbReference>
<dbReference type="Gene3D" id="1.10.150.130">
    <property type="match status" value="1"/>
</dbReference>
<dbReference type="InterPro" id="IPR050090">
    <property type="entry name" value="Tyrosine_recombinase_XerCD"/>
</dbReference>
<dbReference type="InterPro" id="IPR013762">
    <property type="entry name" value="Integrase-like_cat_sf"/>
</dbReference>
<reference evidence="13 14" key="1">
    <citation type="submission" date="2023-11" db="EMBL/GenBank/DDBJ databases">
        <title>Draft genome of Azohydromonas lata strain H1 (DSM1123), a polyhydroxyalkanoate producer.</title>
        <authorList>
            <person name="Traversa D."/>
            <person name="D'Addabbo P."/>
            <person name="Pazzani C."/>
            <person name="Manzari C."/>
            <person name="Chiara M."/>
            <person name="Scrascia M."/>
        </authorList>
    </citation>
    <scope>NUCLEOTIDE SEQUENCE [LARGE SCALE GENOMIC DNA]</scope>
    <source>
        <strain evidence="13 14">H1</strain>
    </source>
</reference>
<evidence type="ECO:0000256" key="3">
    <source>
        <dbReference type="ARBA" id="ARBA00022618"/>
    </source>
</evidence>
<proteinExistence type="predicted"/>
<keyword evidence="3" id="KW-0132">Cell division</keyword>
<comment type="caution">
    <text evidence="13">The sequence shown here is derived from an EMBL/GenBank/DDBJ whole genome shotgun (WGS) entry which is preliminary data.</text>
</comment>